<evidence type="ECO:0000256" key="1">
    <source>
        <dbReference type="SAM" id="Coils"/>
    </source>
</evidence>
<dbReference type="EMBL" id="QZBT01000042">
    <property type="protein sequence ID" value="THZ84679.1"/>
    <property type="molecule type" value="Genomic_DNA"/>
</dbReference>
<name>A0A4S9XWK8_AURPU</name>
<evidence type="ECO:0000256" key="2">
    <source>
        <dbReference type="SAM" id="MobiDB-lite"/>
    </source>
</evidence>
<feature type="compositionally biased region" description="Acidic residues" evidence="2">
    <location>
        <begin position="35"/>
        <end position="75"/>
    </location>
</feature>
<organism evidence="4 5">
    <name type="scientific">Aureobasidium pullulans</name>
    <name type="common">Black yeast</name>
    <name type="synonym">Pullularia pullulans</name>
    <dbReference type="NCBI Taxonomy" id="5580"/>
    <lineage>
        <taxon>Eukaryota</taxon>
        <taxon>Fungi</taxon>
        <taxon>Dikarya</taxon>
        <taxon>Ascomycota</taxon>
        <taxon>Pezizomycotina</taxon>
        <taxon>Dothideomycetes</taxon>
        <taxon>Dothideomycetidae</taxon>
        <taxon>Dothideales</taxon>
        <taxon>Saccotheciaceae</taxon>
        <taxon>Aureobasidium</taxon>
    </lineage>
</organism>
<protein>
    <recommendedName>
        <fullName evidence="3">DUF7605 domain-containing protein</fullName>
    </recommendedName>
</protein>
<comment type="caution">
    <text evidence="4">The sequence shown here is derived from an EMBL/GenBank/DDBJ whole genome shotgun (WGS) entry which is preliminary data.</text>
</comment>
<keyword evidence="1" id="KW-0175">Coiled coil</keyword>
<feature type="region of interest" description="Disordered" evidence="2">
    <location>
        <begin position="1"/>
        <end position="78"/>
    </location>
</feature>
<dbReference type="PANTHER" id="PTHR36681">
    <property type="entry name" value="NUCLEAR GTPASE, GERMINAL CENTER-ASSOCIATED, TANDEM DUPLICATE 3"/>
    <property type="match status" value="1"/>
</dbReference>
<gene>
    <name evidence="4" type="ORF">D6C84_03956</name>
</gene>
<feature type="region of interest" description="Disordered" evidence="2">
    <location>
        <begin position="895"/>
        <end position="943"/>
    </location>
</feature>
<proteinExistence type="predicted"/>
<dbReference type="Proteomes" id="UP000310039">
    <property type="component" value="Unassembled WGS sequence"/>
</dbReference>
<dbReference type="InterPro" id="IPR056024">
    <property type="entry name" value="DUF7605"/>
</dbReference>
<dbReference type="InterPro" id="IPR027417">
    <property type="entry name" value="P-loop_NTPase"/>
</dbReference>
<dbReference type="Gene3D" id="3.40.50.300">
    <property type="entry name" value="P-loop containing nucleotide triphosphate hydrolases"/>
    <property type="match status" value="1"/>
</dbReference>
<dbReference type="Pfam" id="PF24564">
    <property type="entry name" value="DUF7605"/>
    <property type="match status" value="1"/>
</dbReference>
<accession>A0A4S9XWK8</accession>
<reference evidence="4 5" key="1">
    <citation type="submission" date="2018-10" db="EMBL/GenBank/DDBJ databases">
        <title>Fifty Aureobasidium pullulans genomes reveal a recombining polyextremotolerant generalist.</title>
        <authorList>
            <person name="Gostincar C."/>
            <person name="Turk M."/>
            <person name="Zajc J."/>
            <person name="Gunde-Cimerman N."/>
        </authorList>
    </citation>
    <scope>NUCLEOTIDE SEQUENCE [LARGE SCALE GENOMIC DNA]</scope>
    <source>
        <strain evidence="4 5">EXF-3403</strain>
    </source>
</reference>
<sequence>MASRSSSPEIIETSVVLGKRTRPPPRKRGVKVEIIDDDEYLPDQDEFDELDDFADASDQYDDDDDAEPEDMNEEPEQGKVLWAEDQEKYPTCPAYHEDVKKFETRITKILDKIAEHLGAISDKSDGMKRLTRQAIQIRTFPDPKIPIIALMGDAGAGKSSLISAILDTPHVSKEGNFGRSCTCVITEYRKDFPNQTKKFAAKIEFLSNEQRGLLLKEHLEQYIHFHYHNDDYWSPDEERDYRMEAKSSESTFSDLFRGRPQFDGSEAIENFMKAVFDNDNMVATVSQFEKWCDELATDHALCAETELIEAGSAFQLSRMLSPFLSSSASWNDKPSLWPIVHKVSIGVKGPRLLQNAIIADLPGVSDVNKVRASTGKSYLVSSDYLWCRTHRANRFEGRLAIVCTKTDDPMATQSFSHEYQDAARQSLRLEKQVKKAKLQYSDAKAALRRVVTPANRRERGRRVDQSRAIFHKLLNKRLEMMVDVRNRKVSDLLYAEKADRLKRMDVDLVYCVSNKHYAWLKGYKDAGQEDAAQLTAFMTGIPKLRQYALTIPSQEIWSTFINHIKHTSNGFVKALRIWATRTTKDNSNGLSGIREKSAETVRAAIKTYKDTMRASSKRHLAEPMDDVHEEMSAKANVFLEEVREWNWSSIRAFIRRGGTYNSKAVGNISWNTKMMLPAAKFMNKGWNEMILHEQGAMAIAQTSIMSALDTMLVEVKEPMELLNIPLGHFKGFLEAQKHGIAHAFANYKEELDKELKIVKHLVEKDDADGYFAKAMTEIYESAETIRGRGYKNKVMGMIVDYVSQEEEDSPFVNMAKSTAKGINRRFRLCLDELEAACLKIFDEIFLQFGCLIDEIPDDDGVVAETKLTLRDFLVDVDEETEAMIVRLQEIESNSGPPMIEDVTGPIPTRIKPDVDDSASTESPVPAKKVKIEIKAEPEDEVDL</sequence>
<feature type="domain" description="DUF7605" evidence="3">
    <location>
        <begin position="629"/>
        <end position="805"/>
    </location>
</feature>
<evidence type="ECO:0000313" key="5">
    <source>
        <dbReference type="Proteomes" id="UP000310039"/>
    </source>
</evidence>
<feature type="coiled-coil region" evidence="1">
    <location>
        <begin position="419"/>
        <end position="446"/>
    </location>
</feature>
<dbReference type="PANTHER" id="PTHR36681:SF3">
    <property type="entry name" value="NUCLEAR GTPASE, GERMINAL CENTER-ASSOCIATED, TANDEM DUPLICATE 3"/>
    <property type="match status" value="1"/>
</dbReference>
<dbReference type="AlphaFoldDB" id="A0A4S9XWK8"/>
<feature type="compositionally biased region" description="Basic residues" evidence="2">
    <location>
        <begin position="19"/>
        <end position="29"/>
    </location>
</feature>
<evidence type="ECO:0000313" key="4">
    <source>
        <dbReference type="EMBL" id="THZ84679.1"/>
    </source>
</evidence>
<dbReference type="SUPFAM" id="SSF52540">
    <property type="entry name" value="P-loop containing nucleoside triphosphate hydrolases"/>
    <property type="match status" value="1"/>
</dbReference>
<evidence type="ECO:0000259" key="3">
    <source>
        <dbReference type="Pfam" id="PF24564"/>
    </source>
</evidence>